<name>A0A0A9FSC4_ARUDO</name>
<reference evidence="1" key="2">
    <citation type="journal article" date="2015" name="Data Brief">
        <title>Shoot transcriptome of the giant reed, Arundo donax.</title>
        <authorList>
            <person name="Barrero R.A."/>
            <person name="Guerrero F.D."/>
            <person name="Moolhuijzen P."/>
            <person name="Goolsby J.A."/>
            <person name="Tidwell J."/>
            <person name="Bellgard S.E."/>
            <person name="Bellgard M.I."/>
        </authorList>
    </citation>
    <scope>NUCLEOTIDE SEQUENCE</scope>
    <source>
        <tissue evidence="1">Shoot tissue taken approximately 20 cm above the soil surface</tissue>
    </source>
</reference>
<dbReference type="EMBL" id="GBRH01183792">
    <property type="protein sequence ID" value="JAE14104.1"/>
    <property type="molecule type" value="Transcribed_RNA"/>
</dbReference>
<evidence type="ECO:0000313" key="1">
    <source>
        <dbReference type="EMBL" id="JAE14104.1"/>
    </source>
</evidence>
<sequence>MVYTIFTKNGNLMSLLFTWI</sequence>
<accession>A0A0A9FSC4</accession>
<organism evidence="1">
    <name type="scientific">Arundo donax</name>
    <name type="common">Giant reed</name>
    <name type="synonym">Donax arundinaceus</name>
    <dbReference type="NCBI Taxonomy" id="35708"/>
    <lineage>
        <taxon>Eukaryota</taxon>
        <taxon>Viridiplantae</taxon>
        <taxon>Streptophyta</taxon>
        <taxon>Embryophyta</taxon>
        <taxon>Tracheophyta</taxon>
        <taxon>Spermatophyta</taxon>
        <taxon>Magnoliopsida</taxon>
        <taxon>Liliopsida</taxon>
        <taxon>Poales</taxon>
        <taxon>Poaceae</taxon>
        <taxon>PACMAD clade</taxon>
        <taxon>Arundinoideae</taxon>
        <taxon>Arundineae</taxon>
        <taxon>Arundo</taxon>
    </lineage>
</organism>
<protein>
    <submittedName>
        <fullName evidence="1">Uncharacterized protein</fullName>
    </submittedName>
</protein>
<dbReference type="AlphaFoldDB" id="A0A0A9FSC4"/>
<proteinExistence type="predicted"/>
<reference evidence="1" key="1">
    <citation type="submission" date="2014-09" db="EMBL/GenBank/DDBJ databases">
        <authorList>
            <person name="Magalhaes I.L.F."/>
            <person name="Oliveira U."/>
            <person name="Santos F.R."/>
            <person name="Vidigal T.H.D.A."/>
            <person name="Brescovit A.D."/>
            <person name="Santos A.J."/>
        </authorList>
    </citation>
    <scope>NUCLEOTIDE SEQUENCE</scope>
    <source>
        <tissue evidence="1">Shoot tissue taken approximately 20 cm above the soil surface</tissue>
    </source>
</reference>